<evidence type="ECO:0000313" key="3">
    <source>
        <dbReference type="Proteomes" id="UP000887013"/>
    </source>
</evidence>
<accession>A0A8X6T607</accession>
<dbReference type="Proteomes" id="UP000887013">
    <property type="component" value="Unassembled WGS sequence"/>
</dbReference>
<reference evidence="2" key="1">
    <citation type="submission" date="2020-08" db="EMBL/GenBank/DDBJ databases">
        <title>Multicomponent nature underlies the extraordinary mechanical properties of spider dragline silk.</title>
        <authorList>
            <person name="Kono N."/>
            <person name="Nakamura H."/>
            <person name="Mori M."/>
            <person name="Yoshida Y."/>
            <person name="Ohtoshi R."/>
            <person name="Malay A.D."/>
            <person name="Moran D.A.P."/>
            <person name="Tomita M."/>
            <person name="Numata K."/>
            <person name="Arakawa K."/>
        </authorList>
    </citation>
    <scope>NUCLEOTIDE SEQUENCE</scope>
</reference>
<feature type="region of interest" description="Disordered" evidence="1">
    <location>
        <begin position="1"/>
        <end position="53"/>
    </location>
</feature>
<evidence type="ECO:0000313" key="2">
    <source>
        <dbReference type="EMBL" id="GFS82141.1"/>
    </source>
</evidence>
<sequence>MALQQVPAQHLPPLPTCPATRQLQSRLLREPSQPHARETPPRSTMRPGDSSTFWAQAQSGWGLTGHPPCHSILNILSPAPHHQVLSLITATHRAQAPRVPQFTLLLIYPGSDERGNSYFEI</sequence>
<proteinExistence type="predicted"/>
<dbReference type="EMBL" id="BMAW01003165">
    <property type="protein sequence ID" value="GFS82141.1"/>
    <property type="molecule type" value="Genomic_DNA"/>
</dbReference>
<evidence type="ECO:0000256" key="1">
    <source>
        <dbReference type="SAM" id="MobiDB-lite"/>
    </source>
</evidence>
<name>A0A8X6T607_NEPPI</name>
<protein>
    <submittedName>
        <fullName evidence="2">Uncharacterized protein</fullName>
    </submittedName>
</protein>
<organism evidence="2 3">
    <name type="scientific">Nephila pilipes</name>
    <name type="common">Giant wood spider</name>
    <name type="synonym">Nephila maculata</name>
    <dbReference type="NCBI Taxonomy" id="299642"/>
    <lineage>
        <taxon>Eukaryota</taxon>
        <taxon>Metazoa</taxon>
        <taxon>Ecdysozoa</taxon>
        <taxon>Arthropoda</taxon>
        <taxon>Chelicerata</taxon>
        <taxon>Arachnida</taxon>
        <taxon>Araneae</taxon>
        <taxon>Araneomorphae</taxon>
        <taxon>Entelegynae</taxon>
        <taxon>Araneoidea</taxon>
        <taxon>Nephilidae</taxon>
        <taxon>Nephila</taxon>
    </lineage>
</organism>
<keyword evidence="3" id="KW-1185">Reference proteome</keyword>
<gene>
    <name evidence="2" type="ORF">NPIL_623011</name>
</gene>
<dbReference type="AlphaFoldDB" id="A0A8X6T607"/>
<comment type="caution">
    <text evidence="2">The sequence shown here is derived from an EMBL/GenBank/DDBJ whole genome shotgun (WGS) entry which is preliminary data.</text>
</comment>